<evidence type="ECO:0000313" key="1">
    <source>
        <dbReference type="EMBL" id="MQN10177.1"/>
    </source>
</evidence>
<dbReference type="EMBL" id="VZCY01000085">
    <property type="protein sequence ID" value="MQN10177.1"/>
    <property type="molecule type" value="Genomic_DNA"/>
</dbReference>
<evidence type="ECO:0000313" key="2">
    <source>
        <dbReference type="EMBL" id="MQN78458.1"/>
    </source>
</evidence>
<dbReference type="RefSeq" id="WP_153079315.1">
    <property type="nucleotide sequence ID" value="NZ_JBALKD010000023.1"/>
</dbReference>
<organism evidence="1 3">
    <name type="scientific">Segatella copri</name>
    <dbReference type="NCBI Taxonomy" id="165179"/>
    <lineage>
        <taxon>Bacteria</taxon>
        <taxon>Pseudomonadati</taxon>
        <taxon>Bacteroidota</taxon>
        <taxon>Bacteroidia</taxon>
        <taxon>Bacteroidales</taxon>
        <taxon>Prevotellaceae</taxon>
        <taxon>Segatella</taxon>
    </lineage>
</organism>
<proteinExistence type="predicted"/>
<reference evidence="3 4" key="1">
    <citation type="submission" date="2019-09" db="EMBL/GenBank/DDBJ databases">
        <title>Distinct polysaccharide growth profiles of human intestinal Prevotella copri isolates.</title>
        <authorList>
            <person name="Fehlner-Peach H."/>
            <person name="Magnabosco C."/>
            <person name="Raghavan V."/>
            <person name="Scher J.U."/>
            <person name="Tett A."/>
            <person name="Cox L.M."/>
            <person name="Gottsegen C."/>
            <person name="Watters A."/>
            <person name="Wiltshire- Gordon J.D."/>
            <person name="Segata N."/>
            <person name="Bonneau R."/>
            <person name="Littman D.R."/>
        </authorList>
    </citation>
    <scope>NUCLEOTIDE SEQUENCE [LARGE SCALE GENOMIC DNA]</scope>
    <source>
        <strain evidence="2 4">BU41712</strain>
        <strain evidence="1">IK21513</strain>
        <strain evidence="3">iK21513</strain>
    </source>
</reference>
<dbReference type="Proteomes" id="UP000406735">
    <property type="component" value="Unassembled WGS sequence"/>
</dbReference>
<dbReference type="AlphaFoldDB" id="A0A6A7VW18"/>
<name>A0A6A7VW18_9BACT</name>
<dbReference type="Proteomes" id="UP000423156">
    <property type="component" value="Unassembled WGS sequence"/>
</dbReference>
<protein>
    <submittedName>
        <fullName evidence="1">Uncharacterized protein</fullName>
    </submittedName>
</protein>
<sequence>MKTSSLYVTRDDSMYDTKSGFETYEEASAYREECQRSWINHADYVFLITRDSAGNFVKKTNLTKATKEERIKLLEEAGIPLK</sequence>
<evidence type="ECO:0000313" key="4">
    <source>
        <dbReference type="Proteomes" id="UP000423156"/>
    </source>
</evidence>
<gene>
    <name evidence="2" type="ORF">F7D71_11470</name>
    <name evidence="1" type="ORF">F7D97_09660</name>
</gene>
<dbReference type="EMBL" id="VZBZ01000141">
    <property type="protein sequence ID" value="MQN78458.1"/>
    <property type="molecule type" value="Genomic_DNA"/>
</dbReference>
<accession>A0A6A7VW18</accession>
<evidence type="ECO:0000313" key="3">
    <source>
        <dbReference type="Proteomes" id="UP000406735"/>
    </source>
</evidence>
<comment type="caution">
    <text evidence="1">The sequence shown here is derived from an EMBL/GenBank/DDBJ whole genome shotgun (WGS) entry which is preliminary data.</text>
</comment>